<reference evidence="1 2" key="1">
    <citation type="submission" date="2018-06" db="EMBL/GenBank/DDBJ databases">
        <authorList>
            <consortium name="Pathogen Informatics"/>
            <person name="Doyle S."/>
        </authorList>
    </citation>
    <scope>NUCLEOTIDE SEQUENCE [LARGE SCALE GENOMIC DNA]</scope>
    <source>
        <strain evidence="1 2">NCTC11978</strain>
    </source>
</reference>
<protein>
    <recommendedName>
        <fullName evidence="3">DUF2971 domain-containing protein</fullName>
    </recommendedName>
</protein>
<evidence type="ECO:0008006" key="3">
    <source>
        <dbReference type="Google" id="ProtNLM"/>
    </source>
</evidence>
<accession>A0A378IRJ5</accession>
<dbReference type="EMBL" id="UGNY01000001">
    <property type="protein sequence ID" value="STX37482.1"/>
    <property type="molecule type" value="Genomic_DNA"/>
</dbReference>
<gene>
    <name evidence="1" type="ORF">NCTC11978_00649</name>
</gene>
<evidence type="ECO:0000313" key="1">
    <source>
        <dbReference type="EMBL" id="STX37482.1"/>
    </source>
</evidence>
<dbReference type="Proteomes" id="UP000254033">
    <property type="component" value="Unassembled WGS sequence"/>
</dbReference>
<dbReference type="Pfam" id="PF11185">
    <property type="entry name" value="DUF2971"/>
    <property type="match status" value="1"/>
</dbReference>
<evidence type="ECO:0000313" key="2">
    <source>
        <dbReference type="Proteomes" id="UP000254033"/>
    </source>
</evidence>
<dbReference type="AlphaFoldDB" id="A0A378IRJ5"/>
<dbReference type="RefSeq" id="WP_115174564.1">
    <property type="nucleotide sequence ID" value="NZ_UGNY01000001.1"/>
</dbReference>
<sequence>MALWRYYASNGSGVCIVFNDNFYNNNEGNKSISNPCNLSRDLW</sequence>
<proteinExistence type="predicted"/>
<organism evidence="1 2">
    <name type="scientific">Legionella feeleii</name>
    <dbReference type="NCBI Taxonomy" id="453"/>
    <lineage>
        <taxon>Bacteria</taxon>
        <taxon>Pseudomonadati</taxon>
        <taxon>Pseudomonadota</taxon>
        <taxon>Gammaproteobacteria</taxon>
        <taxon>Legionellales</taxon>
        <taxon>Legionellaceae</taxon>
        <taxon>Legionella</taxon>
    </lineage>
</organism>
<dbReference type="InterPro" id="IPR021352">
    <property type="entry name" value="DUF2971"/>
</dbReference>
<name>A0A378IRJ5_9GAMM</name>